<dbReference type="EMBL" id="JAIWYP010000008">
    <property type="protein sequence ID" value="KAH3789231.1"/>
    <property type="molecule type" value="Genomic_DNA"/>
</dbReference>
<evidence type="ECO:0000256" key="1">
    <source>
        <dbReference type="SAM" id="MobiDB-lite"/>
    </source>
</evidence>
<organism evidence="2 3">
    <name type="scientific">Dreissena polymorpha</name>
    <name type="common">Zebra mussel</name>
    <name type="synonym">Mytilus polymorpha</name>
    <dbReference type="NCBI Taxonomy" id="45954"/>
    <lineage>
        <taxon>Eukaryota</taxon>
        <taxon>Metazoa</taxon>
        <taxon>Spiralia</taxon>
        <taxon>Lophotrochozoa</taxon>
        <taxon>Mollusca</taxon>
        <taxon>Bivalvia</taxon>
        <taxon>Autobranchia</taxon>
        <taxon>Heteroconchia</taxon>
        <taxon>Euheterodonta</taxon>
        <taxon>Imparidentia</taxon>
        <taxon>Neoheterodontei</taxon>
        <taxon>Myida</taxon>
        <taxon>Dreissenoidea</taxon>
        <taxon>Dreissenidae</taxon>
        <taxon>Dreissena</taxon>
    </lineage>
</organism>
<comment type="caution">
    <text evidence="2">The sequence shown here is derived from an EMBL/GenBank/DDBJ whole genome shotgun (WGS) entry which is preliminary data.</text>
</comment>
<accession>A0A9D4IV10</accession>
<dbReference type="AlphaFoldDB" id="A0A9D4IV10"/>
<dbReference type="Proteomes" id="UP000828390">
    <property type="component" value="Unassembled WGS sequence"/>
</dbReference>
<evidence type="ECO:0000313" key="2">
    <source>
        <dbReference type="EMBL" id="KAH3789231.1"/>
    </source>
</evidence>
<gene>
    <name evidence="2" type="ORF">DPMN_167406</name>
</gene>
<sequence>MLNTRQALGPLTEEDIKTWLTVDDKEQTSAVLTDEQIIQTVTEPESTKEEEEQEEEEDEEPIPAMAEVVRCIQVGLRWVEKSAKSTPAEVMHFRNALYRARSEARSSLKQKELTDFFNFERQ</sequence>
<protein>
    <submittedName>
        <fullName evidence="2">Uncharacterized protein</fullName>
    </submittedName>
</protein>
<proteinExistence type="predicted"/>
<reference evidence="2" key="1">
    <citation type="journal article" date="2019" name="bioRxiv">
        <title>The Genome of the Zebra Mussel, Dreissena polymorpha: A Resource for Invasive Species Research.</title>
        <authorList>
            <person name="McCartney M.A."/>
            <person name="Auch B."/>
            <person name="Kono T."/>
            <person name="Mallez S."/>
            <person name="Zhang Y."/>
            <person name="Obille A."/>
            <person name="Becker A."/>
            <person name="Abrahante J.E."/>
            <person name="Garbe J."/>
            <person name="Badalamenti J.P."/>
            <person name="Herman A."/>
            <person name="Mangelson H."/>
            <person name="Liachko I."/>
            <person name="Sullivan S."/>
            <person name="Sone E.D."/>
            <person name="Koren S."/>
            <person name="Silverstein K.A.T."/>
            <person name="Beckman K.B."/>
            <person name="Gohl D.M."/>
        </authorList>
    </citation>
    <scope>NUCLEOTIDE SEQUENCE</scope>
    <source>
        <strain evidence="2">Duluth1</strain>
        <tissue evidence="2">Whole animal</tissue>
    </source>
</reference>
<feature type="compositionally biased region" description="Acidic residues" evidence="1">
    <location>
        <begin position="48"/>
        <end position="61"/>
    </location>
</feature>
<keyword evidence="3" id="KW-1185">Reference proteome</keyword>
<reference evidence="2" key="2">
    <citation type="submission" date="2020-11" db="EMBL/GenBank/DDBJ databases">
        <authorList>
            <person name="McCartney M.A."/>
            <person name="Auch B."/>
            <person name="Kono T."/>
            <person name="Mallez S."/>
            <person name="Becker A."/>
            <person name="Gohl D.M."/>
            <person name="Silverstein K.A.T."/>
            <person name="Koren S."/>
            <person name="Bechman K.B."/>
            <person name="Herman A."/>
            <person name="Abrahante J.E."/>
            <person name="Garbe J."/>
        </authorList>
    </citation>
    <scope>NUCLEOTIDE SEQUENCE</scope>
    <source>
        <strain evidence="2">Duluth1</strain>
        <tissue evidence="2">Whole animal</tissue>
    </source>
</reference>
<name>A0A9D4IV10_DREPO</name>
<evidence type="ECO:0000313" key="3">
    <source>
        <dbReference type="Proteomes" id="UP000828390"/>
    </source>
</evidence>
<feature type="region of interest" description="Disordered" evidence="1">
    <location>
        <begin position="37"/>
        <end position="63"/>
    </location>
</feature>